<dbReference type="InterPro" id="IPR006615">
    <property type="entry name" value="Pept_C19_DUSP"/>
</dbReference>
<dbReference type="SMART" id="SM00695">
    <property type="entry name" value="DUSP"/>
    <property type="match status" value="1"/>
</dbReference>
<proteinExistence type="predicted"/>
<accession>A0A9W7DZ10</accession>
<reference evidence="3" key="1">
    <citation type="submission" date="2022-07" db="EMBL/GenBank/DDBJ databases">
        <title>Genome analysis of Parmales, a sister group of diatoms, reveals the evolutionary specialization of diatoms from phago-mixotrophs to photoautotrophs.</title>
        <authorList>
            <person name="Ban H."/>
            <person name="Sato S."/>
            <person name="Yoshikawa S."/>
            <person name="Kazumasa Y."/>
            <person name="Nakamura Y."/>
            <person name="Ichinomiya M."/>
            <person name="Saitoh K."/>
            <person name="Sato N."/>
            <person name="Blanc-Mathieu R."/>
            <person name="Endo H."/>
            <person name="Kuwata A."/>
            <person name="Ogata H."/>
        </authorList>
    </citation>
    <scope>NUCLEOTIDE SEQUENCE</scope>
</reference>
<feature type="domain" description="DUSP" evidence="2">
    <location>
        <begin position="1"/>
        <end position="185"/>
    </location>
</feature>
<dbReference type="Proteomes" id="UP001165082">
    <property type="component" value="Unassembled WGS sequence"/>
</dbReference>
<dbReference type="InterPro" id="IPR035927">
    <property type="entry name" value="DUSP-like_sf"/>
</dbReference>
<dbReference type="EMBL" id="BRXZ01000986">
    <property type="protein sequence ID" value="GMH59285.1"/>
    <property type="molecule type" value="Genomic_DNA"/>
</dbReference>
<feature type="region of interest" description="Disordered" evidence="1">
    <location>
        <begin position="89"/>
        <end position="140"/>
    </location>
</feature>
<comment type="caution">
    <text evidence="3">The sequence shown here is derived from an EMBL/GenBank/DDBJ whole genome shotgun (WGS) entry which is preliminary data.</text>
</comment>
<evidence type="ECO:0000256" key="1">
    <source>
        <dbReference type="SAM" id="MobiDB-lite"/>
    </source>
</evidence>
<feature type="compositionally biased region" description="Low complexity" evidence="1">
    <location>
        <begin position="95"/>
        <end position="110"/>
    </location>
</feature>
<evidence type="ECO:0000313" key="4">
    <source>
        <dbReference type="Proteomes" id="UP001165082"/>
    </source>
</evidence>
<protein>
    <recommendedName>
        <fullName evidence="2">DUSP domain-containing protein</fullName>
    </recommendedName>
</protein>
<dbReference type="PROSITE" id="PS51283">
    <property type="entry name" value="DUSP"/>
    <property type="match status" value="1"/>
</dbReference>
<name>A0A9W7DZ10_9STRA</name>
<evidence type="ECO:0000313" key="3">
    <source>
        <dbReference type="EMBL" id="GMH59285.1"/>
    </source>
</evidence>
<dbReference type="AlphaFoldDB" id="A0A9W7DZ10"/>
<dbReference type="SUPFAM" id="SSF143791">
    <property type="entry name" value="DUSP-like"/>
    <property type="match status" value="1"/>
</dbReference>
<sequence length="285" mass="31240">MTEVPSLWKESVTLKDNTPLVVGEEWFVIDQKWWMRYRSHVLSHEPPPGPIDNSGMFDPNHVPTAAKVGDNGDSVTMTEVTEGIGNGVVEAHDSGNGTATTHATNGHANGPSNGHASHDSALPNGGPQTALTPSFPLGSEPFLKTTLERQEGTSYQLVPKVLHDKLKSRYGALNEFPRRVVRDVMLDQDVIEAVGWRVKWMFKEVEGELVVSKFLSHLTSNYTIVEIQTLPFPPSPDDPAVEVEEKLESTAMDGDYGLVGGYAIFEKTTEGGADIGQDDMQLDEW</sequence>
<gene>
    <name evidence="3" type="ORF">TrRE_jg8774</name>
</gene>
<dbReference type="GO" id="GO:0004843">
    <property type="term" value="F:cysteine-type deubiquitinase activity"/>
    <property type="evidence" value="ECO:0007669"/>
    <property type="project" value="InterPro"/>
</dbReference>
<keyword evidence="4" id="KW-1185">Reference proteome</keyword>
<dbReference type="Gene3D" id="3.30.2230.10">
    <property type="entry name" value="DUSP-like"/>
    <property type="match status" value="1"/>
</dbReference>
<organism evidence="3 4">
    <name type="scientific">Triparma retinervis</name>
    <dbReference type="NCBI Taxonomy" id="2557542"/>
    <lineage>
        <taxon>Eukaryota</taxon>
        <taxon>Sar</taxon>
        <taxon>Stramenopiles</taxon>
        <taxon>Ochrophyta</taxon>
        <taxon>Bolidophyceae</taxon>
        <taxon>Parmales</taxon>
        <taxon>Triparmaceae</taxon>
        <taxon>Triparma</taxon>
    </lineage>
</organism>
<evidence type="ECO:0000259" key="2">
    <source>
        <dbReference type="PROSITE" id="PS51283"/>
    </source>
</evidence>